<keyword evidence="3" id="KW-1185">Reference proteome</keyword>
<sequence length="74" mass="8228">MTTWSSSTDQTPPIHLSGNSAEQRHPRDLSRGLTLSVLFFSADSGDSARGFNLTYTFSEQGRNHYYDAPNCESI</sequence>
<protein>
    <submittedName>
        <fullName evidence="2">Uncharacterized protein</fullName>
    </submittedName>
</protein>
<evidence type="ECO:0000313" key="3">
    <source>
        <dbReference type="Proteomes" id="UP000828390"/>
    </source>
</evidence>
<gene>
    <name evidence="2" type="ORF">DPMN_191588</name>
</gene>
<reference evidence="2" key="2">
    <citation type="submission" date="2020-11" db="EMBL/GenBank/DDBJ databases">
        <authorList>
            <person name="McCartney M.A."/>
            <person name="Auch B."/>
            <person name="Kono T."/>
            <person name="Mallez S."/>
            <person name="Becker A."/>
            <person name="Gohl D.M."/>
            <person name="Silverstein K.A.T."/>
            <person name="Koren S."/>
            <person name="Bechman K.B."/>
            <person name="Herman A."/>
            <person name="Abrahante J.E."/>
            <person name="Garbe J."/>
        </authorList>
    </citation>
    <scope>NUCLEOTIDE SEQUENCE</scope>
    <source>
        <strain evidence="2">Duluth1</strain>
        <tissue evidence="2">Whole animal</tissue>
    </source>
</reference>
<accession>A0A9D3Y1K1</accession>
<dbReference type="AlphaFoldDB" id="A0A9D3Y1K1"/>
<feature type="region of interest" description="Disordered" evidence="1">
    <location>
        <begin position="1"/>
        <end position="27"/>
    </location>
</feature>
<comment type="caution">
    <text evidence="2">The sequence shown here is derived from an EMBL/GenBank/DDBJ whole genome shotgun (WGS) entry which is preliminary data.</text>
</comment>
<proteinExistence type="predicted"/>
<organism evidence="2 3">
    <name type="scientific">Dreissena polymorpha</name>
    <name type="common">Zebra mussel</name>
    <name type="synonym">Mytilus polymorpha</name>
    <dbReference type="NCBI Taxonomy" id="45954"/>
    <lineage>
        <taxon>Eukaryota</taxon>
        <taxon>Metazoa</taxon>
        <taxon>Spiralia</taxon>
        <taxon>Lophotrochozoa</taxon>
        <taxon>Mollusca</taxon>
        <taxon>Bivalvia</taxon>
        <taxon>Autobranchia</taxon>
        <taxon>Heteroconchia</taxon>
        <taxon>Euheterodonta</taxon>
        <taxon>Imparidentia</taxon>
        <taxon>Neoheterodontei</taxon>
        <taxon>Myida</taxon>
        <taxon>Dreissenoidea</taxon>
        <taxon>Dreissenidae</taxon>
        <taxon>Dreissena</taxon>
    </lineage>
</organism>
<dbReference type="EMBL" id="JAIWYP010000024">
    <property type="protein sequence ID" value="KAH3692232.1"/>
    <property type="molecule type" value="Genomic_DNA"/>
</dbReference>
<evidence type="ECO:0000256" key="1">
    <source>
        <dbReference type="SAM" id="MobiDB-lite"/>
    </source>
</evidence>
<name>A0A9D3Y1K1_DREPO</name>
<feature type="compositionally biased region" description="Polar residues" evidence="1">
    <location>
        <begin position="1"/>
        <end position="21"/>
    </location>
</feature>
<reference evidence="2" key="1">
    <citation type="journal article" date="2019" name="bioRxiv">
        <title>The Genome of the Zebra Mussel, Dreissena polymorpha: A Resource for Invasive Species Research.</title>
        <authorList>
            <person name="McCartney M.A."/>
            <person name="Auch B."/>
            <person name="Kono T."/>
            <person name="Mallez S."/>
            <person name="Zhang Y."/>
            <person name="Obille A."/>
            <person name="Becker A."/>
            <person name="Abrahante J.E."/>
            <person name="Garbe J."/>
            <person name="Badalamenti J.P."/>
            <person name="Herman A."/>
            <person name="Mangelson H."/>
            <person name="Liachko I."/>
            <person name="Sullivan S."/>
            <person name="Sone E.D."/>
            <person name="Koren S."/>
            <person name="Silverstein K.A.T."/>
            <person name="Beckman K.B."/>
            <person name="Gohl D.M."/>
        </authorList>
    </citation>
    <scope>NUCLEOTIDE SEQUENCE</scope>
    <source>
        <strain evidence="2">Duluth1</strain>
        <tissue evidence="2">Whole animal</tissue>
    </source>
</reference>
<dbReference type="Proteomes" id="UP000828390">
    <property type="component" value="Unassembled WGS sequence"/>
</dbReference>
<evidence type="ECO:0000313" key="2">
    <source>
        <dbReference type="EMBL" id="KAH3692232.1"/>
    </source>
</evidence>